<dbReference type="SUPFAM" id="SSF51261">
    <property type="entry name" value="Duplicated hybrid motif"/>
    <property type="match status" value="1"/>
</dbReference>
<keyword evidence="7" id="KW-0862">Zinc</keyword>
<dbReference type="InterPro" id="IPR011055">
    <property type="entry name" value="Dup_hybrid_motif"/>
</dbReference>
<keyword evidence="4" id="KW-0645">Protease</keyword>
<sequence length="2329" mass="259037">MDTPVQLDTLYFTAAEEKEMFVINDIEVGVSPSDIMMFDNNYVHEQTFVRSNSVFCYRSKYSETKVTLNFPFQITPQNLVASGEDLENNTYNCIRLITELNSYPFCFIKSPRLKTYVSPAMTSTTDYLMFAVEELAVVQSAAASNLLLLEVTLVYFNHAPLAADFQFVSNKVVTKSGTFSTTEGTVKTERDYISFETPKVVSNLVSSDIWAQYINPKVDKVTEKLENNGLYEKMMNSKTTHAGLDVNVFIPMISTGIEHAAKYMADDDGKLLAPDAKVVVTTDMAPMEDLDLPRSIRETLDQNFDESRFETDSIKGMVGRKKVKDSKDTDSTDISSTNEVSNKEEAVNNVGKDGSTPRGYKQVYVQYSKASFAQLGLAVQKIEVRRKNILAIQKIGAYKHPIVQFMGKRAAQTTIQFLNNSDGVYSEYDEDSGIASFLTNAFQILDENRRLYPEAEAYNTLKIHSLASFLLNSESSIPNINNLVASADRNGIETMIYHFAETNVEGLFDSNRLEASGAKSISKARSEVYGIILTWLKEFNRLLSKSNKEGIYHFANMNQDQEVVATSLDIYEDIVRVTLAGMRDLGLDKLKGDAAVIKTVTDQLSDGEISLGSANKFRKYSFVSSKSRVLSSGLNLYVDASESPVDYFDPSYSVREMSISNYHNWFSGYAIQILQAKLDQMDGKPINLTNIQISDTPSSQFETLATTIINKLGRTPETIPFGNSFSDSQKFFIKNMIDTYIGSMYGQNLSDLKLEDIEEDYDVTKDVVIQSTDPFFFLYTEPLIADEMKAFFNDSYNEEQLNNKALEINEDAETVKQMSSIEVMLGANYRKLEEVDFNESDWASNPAETGVVTVWGGSVNLKPSKNVSEAIEYALSVYGMSGDEELRQYMYKTAYIESRLGTNMGSGQTYRGLYQFSRGALDSVLRANNKAYASKGYKNLRPADAAKIADKIWSDSSFIRDFKSSAVAFLDSMFLVHGGKKTNPRTGKFDMPYTYAGHQQGGGGQINVGIYLKTGVSPAVGKSAENLRQNSSSTWANWYAVHSKKYNELAPYAGAPGVDQAKKDAKKQDALTKQTVSQPSPSFTSASARNGTLKTGQTVVGYVVREVDGDTLDVQYTVDGKSIIQRIRVAGLDTPETDKNNSKYNPKTEKYGQQAKAELAKLRGKQVSISVLGVENDNSEYSVTPSTKVRLVASVTTVDKTNVGLDMIKKGLANVNTIFSTNQQYTAALEAAQRSKKGMWAELPANKTGAPTQQPIRKPVTPEFTGETGNNFQPFANGQKFPISSPFTYGKPRQDIKRSSPHNGLDLAATKGTTVIAAASGTATFRVASGYGYLVEIDHHNGFKTRYAHLSKSFIGKKPQKVNAHQPIGLSGGVKGDIGAGSSTNAHLHYEVHYKGRPIHPFTTKQTLDKYAEGSLVEGEFSTYPQTVENSGIYTPPSYNPRTGITPENTVYNEQYLAEAIIDNAKKYINTGMKVALPAIKVYIVIGNENDGLGLSSSLTGVQYYELNGVQAFKMVCNNDNNPIDVAIMQVINPSFMHTDAWTNQAPPGVDLTKVGTDLETQLLKSRMLLKVGTKLQVRLGYGNDPNELDIVFNGGIVEVGNNENNQIMTLVLESYGRELLQEIVNPTAPEESPQVSTTSIIGKALQSRSIDHFGATNNLIKWFFKEGGEDPEQRSLVPAIDITGRAGFFNLFSASTYSSRLYMNIFAPEIENVDNTYSSLLSSLIDGLGWSNKQMFPTFFIYQATAWDICKQMEYRHPGTIFKPMIFEDRVTPFYGIKEQMYFARDLSTYTQMQVKAKLEDEVRDKQVRDYYSRRRERMKPVSNIHMISSSTNLMSNGIKLNSQWKTSVNVSWFEDSDDFNEYWEWQTQKMDVDDNLLPWEIREKELRMSGIHGKYSSFMYGTEALKKEAETMYGGSILITGNPSVKAGDYIFIDDTENRMSGLCLVRDCIHHFDPQFGFVTEITPGLYVEPAAFMYSALWIKLMCTFKVGSSKIRLNTSSGYSSQYNLIKDYLDLMQQLVAAGDNPSLSNYDIEDSRLLMLTYSTAITLSAYMGWSLSRFLGQGATPIFNKKGLVRFSAATMRGLFHTGTNRVFNSALAKVKKIDRVAKTLSYANGKYTTTKSTVIASKAFQRFATSKPVTALNGIRNRWYYRWTAGLTKGTASLLFKGVTRASMATIHGFAASNPVTLILDVALTLIASWAFAKIEENKLTRQPLLFFPLIAHGKPYVAGMMGAVRNSWLDSKKLEIGKTWNQVSKAAAAIDANNGVKGENTNPVVKLIAKQSHATAEVKNVSMVKKPVTQTVTIDQVQKQFDPDEGTVKSPFRPK</sequence>
<dbReference type="CDD" id="cd12797">
    <property type="entry name" value="M23_peptidase"/>
    <property type="match status" value="1"/>
</dbReference>
<keyword evidence="3" id="KW-0081">Bacteriolytic enzyme</keyword>
<keyword evidence="8" id="KW-0482">Metalloprotease</keyword>
<evidence type="ECO:0000313" key="11">
    <source>
        <dbReference type="EMBL" id="AND75198.1"/>
    </source>
</evidence>
<dbReference type="PROSITE" id="PS50830">
    <property type="entry name" value="TNASE_3"/>
    <property type="match status" value="1"/>
</dbReference>
<evidence type="ECO:0000256" key="6">
    <source>
        <dbReference type="ARBA" id="ARBA00022801"/>
    </source>
</evidence>
<dbReference type="EMBL" id="KU935715">
    <property type="protein sequence ID" value="AND75198.1"/>
    <property type="molecule type" value="Genomic_DNA"/>
</dbReference>
<keyword evidence="6" id="KW-0378">Hydrolase</keyword>
<dbReference type="Gene3D" id="2.40.50.90">
    <property type="match status" value="1"/>
</dbReference>
<proteinExistence type="predicted"/>
<dbReference type="SMART" id="SM00318">
    <property type="entry name" value="SNc"/>
    <property type="match status" value="1"/>
</dbReference>
<keyword evidence="12" id="KW-1185">Reference proteome</keyword>
<protein>
    <submittedName>
        <fullName evidence="11">Baseplate hub protein</fullName>
    </submittedName>
</protein>
<name>A0A172Q015_9CAUD</name>
<dbReference type="Pfam" id="PF01551">
    <property type="entry name" value="Peptidase_M23"/>
    <property type="match status" value="1"/>
</dbReference>
<keyword evidence="5" id="KW-0479">Metal-binding</keyword>
<dbReference type="PANTHER" id="PTHR21666:SF288">
    <property type="entry name" value="CELL DIVISION PROTEIN YTFB"/>
    <property type="match status" value="1"/>
</dbReference>
<dbReference type="Pfam" id="PF00565">
    <property type="entry name" value="SNase"/>
    <property type="match status" value="1"/>
</dbReference>
<dbReference type="InterPro" id="IPR050570">
    <property type="entry name" value="Cell_wall_metabolism_enzyme"/>
</dbReference>
<evidence type="ECO:0000256" key="3">
    <source>
        <dbReference type="ARBA" id="ARBA00022638"/>
    </source>
</evidence>
<dbReference type="Proteomes" id="UP000225947">
    <property type="component" value="Segment"/>
</dbReference>
<dbReference type="Gene3D" id="2.70.70.10">
    <property type="entry name" value="Glucose Permease (Domain IIA)"/>
    <property type="match status" value="1"/>
</dbReference>
<dbReference type="InterPro" id="IPR016071">
    <property type="entry name" value="Staphylococal_nuclease_OB-fold"/>
</dbReference>
<dbReference type="InterPro" id="IPR035437">
    <property type="entry name" value="SNase_OB-fold_sf"/>
</dbReference>
<gene>
    <name evidence="11" type="ORF">ME3_37</name>
</gene>
<evidence type="ECO:0000256" key="1">
    <source>
        <dbReference type="ARBA" id="ARBA00001947"/>
    </source>
</evidence>
<dbReference type="GO" id="GO:0042742">
    <property type="term" value="P:defense response to bacterium"/>
    <property type="evidence" value="ECO:0007669"/>
    <property type="project" value="UniProtKB-KW"/>
</dbReference>
<dbReference type="InterPro" id="IPR016047">
    <property type="entry name" value="M23ase_b-sheet_dom"/>
</dbReference>
<evidence type="ECO:0000256" key="4">
    <source>
        <dbReference type="ARBA" id="ARBA00022670"/>
    </source>
</evidence>
<accession>A0A172Q015</accession>
<dbReference type="GO" id="GO:0006508">
    <property type="term" value="P:proteolysis"/>
    <property type="evidence" value="ECO:0007669"/>
    <property type="project" value="UniProtKB-KW"/>
</dbReference>
<evidence type="ECO:0000256" key="9">
    <source>
        <dbReference type="SAM" id="MobiDB-lite"/>
    </source>
</evidence>
<feature type="domain" description="TNase-like" evidence="10">
    <location>
        <begin position="1097"/>
        <end position="1242"/>
    </location>
</feature>
<dbReference type="GO" id="GO:0004222">
    <property type="term" value="F:metalloendopeptidase activity"/>
    <property type="evidence" value="ECO:0007669"/>
    <property type="project" value="TreeGrafter"/>
</dbReference>
<evidence type="ECO:0000256" key="5">
    <source>
        <dbReference type="ARBA" id="ARBA00022723"/>
    </source>
</evidence>
<evidence type="ECO:0000313" key="12">
    <source>
        <dbReference type="Proteomes" id="UP000225947"/>
    </source>
</evidence>
<keyword evidence="2" id="KW-0929">Antimicrobial</keyword>
<dbReference type="GO" id="GO:0031640">
    <property type="term" value="P:killing of cells of another organism"/>
    <property type="evidence" value="ECO:0007669"/>
    <property type="project" value="UniProtKB-KW"/>
</dbReference>
<organism evidence="11 12">
    <name type="scientific">Acinetobacter phage vB_AbaM_ME3</name>
    <dbReference type="NCBI Taxonomy" id="1837876"/>
    <lineage>
        <taxon>Viruses</taxon>
        <taxon>Duplodnaviria</taxon>
        <taxon>Heunggongvirae</taxon>
        <taxon>Uroviricota</taxon>
        <taxon>Caudoviricetes</taxon>
        <taxon>Metrivirus</taxon>
        <taxon>Metrivirus ME3</taxon>
    </lineage>
</organism>
<dbReference type="GO" id="GO:0046872">
    <property type="term" value="F:metal ion binding"/>
    <property type="evidence" value="ECO:0007669"/>
    <property type="project" value="UniProtKB-KW"/>
</dbReference>
<dbReference type="SUPFAM" id="SSF50199">
    <property type="entry name" value="Staphylococcal nuclease"/>
    <property type="match status" value="1"/>
</dbReference>
<evidence type="ECO:0000256" key="7">
    <source>
        <dbReference type="ARBA" id="ARBA00022833"/>
    </source>
</evidence>
<feature type="region of interest" description="Disordered" evidence="9">
    <location>
        <begin position="318"/>
        <end position="355"/>
    </location>
</feature>
<evidence type="ECO:0000256" key="2">
    <source>
        <dbReference type="ARBA" id="ARBA00022529"/>
    </source>
</evidence>
<reference evidence="12" key="1">
    <citation type="submission" date="2016-03" db="EMBL/GenBank/DDBJ databases">
        <title>Characterization of Acinetobacter baumannii phage vB_AbaM_ME3.</title>
        <authorList>
            <person name="Buttimer C.T.H."/>
            <person name="Elbreki M."/>
            <person name="Coffey A."/>
        </authorList>
    </citation>
    <scope>NUCLEOTIDE SEQUENCE [LARGE SCALE GENOMIC DNA]</scope>
</reference>
<evidence type="ECO:0000256" key="8">
    <source>
        <dbReference type="ARBA" id="ARBA00023049"/>
    </source>
</evidence>
<evidence type="ECO:0000259" key="10">
    <source>
        <dbReference type="PROSITE" id="PS50830"/>
    </source>
</evidence>
<dbReference type="PANTHER" id="PTHR21666">
    <property type="entry name" value="PEPTIDASE-RELATED"/>
    <property type="match status" value="1"/>
</dbReference>
<comment type="cofactor">
    <cofactor evidence="1">
        <name>Zn(2+)</name>
        <dbReference type="ChEBI" id="CHEBI:29105"/>
    </cofactor>
</comment>